<name>A0A9E7A3X4_9FLAO</name>
<reference evidence="3" key="1">
    <citation type="submission" date="2022-03" db="EMBL/GenBank/DDBJ databases">
        <title>Description of Abyssus ytuae gen. nov., sp. nov., a novel member of the family Flavobacteriaceae isolated from the sediment of Mariana Trench.</title>
        <authorList>
            <person name="Zhang J."/>
            <person name="Xu X."/>
        </authorList>
    </citation>
    <scope>NUCLEOTIDE SEQUENCE</scope>
    <source>
        <strain evidence="3">MT3330</strain>
    </source>
</reference>
<organism evidence="3 4">
    <name type="scientific">Abyssalbus ytuae</name>
    <dbReference type="NCBI Taxonomy" id="2926907"/>
    <lineage>
        <taxon>Bacteria</taxon>
        <taxon>Pseudomonadati</taxon>
        <taxon>Bacteroidota</taxon>
        <taxon>Flavobacteriia</taxon>
        <taxon>Flavobacteriales</taxon>
        <taxon>Flavobacteriaceae</taxon>
        <taxon>Abyssalbus</taxon>
    </lineage>
</organism>
<dbReference type="EMBL" id="CP094358">
    <property type="protein sequence ID" value="UOB19431.1"/>
    <property type="molecule type" value="Genomic_DNA"/>
</dbReference>
<evidence type="ECO:0000256" key="2">
    <source>
        <dbReference type="ARBA" id="ARBA00022649"/>
    </source>
</evidence>
<dbReference type="RefSeq" id="WP_255846047.1">
    <property type="nucleotide sequence ID" value="NZ_CP094358.1"/>
</dbReference>
<dbReference type="InterPro" id="IPR007712">
    <property type="entry name" value="RelE/ParE_toxin"/>
</dbReference>
<keyword evidence="4" id="KW-1185">Reference proteome</keyword>
<dbReference type="PANTHER" id="PTHR33755">
    <property type="entry name" value="TOXIN PARE1-RELATED"/>
    <property type="match status" value="1"/>
</dbReference>
<sequence>MVQINWTVQSVNDLKSIADYISVDSVKYAKLQIIRIKTRTFILKSQSHAGKIVPEINKSNIRELIEGNYRIIYKIVSEQQVDILAVHHSSRDLLRRKI</sequence>
<dbReference type="InterPro" id="IPR051803">
    <property type="entry name" value="TA_system_RelE-like_toxin"/>
</dbReference>
<dbReference type="InterPro" id="IPR035093">
    <property type="entry name" value="RelE/ParE_toxin_dom_sf"/>
</dbReference>
<accession>A0A9E7A3X4</accession>
<dbReference type="KEGG" id="fbm:MQE35_09055"/>
<dbReference type="NCBIfam" id="TIGR02385">
    <property type="entry name" value="RelE_StbE"/>
    <property type="match status" value="1"/>
</dbReference>
<dbReference type="Pfam" id="PF05016">
    <property type="entry name" value="ParE_toxin"/>
    <property type="match status" value="1"/>
</dbReference>
<dbReference type="Proteomes" id="UP000831290">
    <property type="component" value="Chromosome"/>
</dbReference>
<dbReference type="Gene3D" id="3.30.2310.20">
    <property type="entry name" value="RelE-like"/>
    <property type="match status" value="1"/>
</dbReference>
<evidence type="ECO:0000313" key="3">
    <source>
        <dbReference type="EMBL" id="UOB19431.1"/>
    </source>
</evidence>
<protein>
    <submittedName>
        <fullName evidence="3">Type II toxin-antitoxin system RelE/ParE family toxin</fullName>
    </submittedName>
</protein>
<dbReference type="PANTHER" id="PTHR33755:SF5">
    <property type="entry name" value="TYPE II TOXIN-ANTITOXIN SYSTEM RELE_PARE FAMILY TOXIN"/>
    <property type="match status" value="1"/>
</dbReference>
<evidence type="ECO:0000313" key="4">
    <source>
        <dbReference type="Proteomes" id="UP000831290"/>
    </source>
</evidence>
<comment type="similarity">
    <text evidence="1">Belongs to the RelE toxin family.</text>
</comment>
<keyword evidence="2" id="KW-1277">Toxin-antitoxin system</keyword>
<evidence type="ECO:0000256" key="1">
    <source>
        <dbReference type="ARBA" id="ARBA00006226"/>
    </source>
</evidence>
<gene>
    <name evidence="3" type="ORF">MQE35_09055</name>
</gene>
<dbReference type="AlphaFoldDB" id="A0A9E7A3X4"/>
<proteinExistence type="inferred from homology"/>